<proteinExistence type="predicted"/>
<dbReference type="RefSeq" id="WP_344621977.1">
    <property type="nucleotide sequence ID" value="NZ_BAAALD010000004.1"/>
</dbReference>
<keyword evidence="3" id="KW-1185">Reference proteome</keyword>
<accession>A0ABP4DVI9</accession>
<name>A0ABP4DVI9_9ACTN</name>
<dbReference type="EMBL" id="BAAALD010000004">
    <property type="protein sequence ID" value="GAA1070831.1"/>
    <property type="molecule type" value="Genomic_DNA"/>
</dbReference>
<organism evidence="2 3">
    <name type="scientific">Kitasatospora arboriphila</name>
    <dbReference type="NCBI Taxonomy" id="258052"/>
    <lineage>
        <taxon>Bacteria</taxon>
        <taxon>Bacillati</taxon>
        <taxon>Actinomycetota</taxon>
        <taxon>Actinomycetes</taxon>
        <taxon>Kitasatosporales</taxon>
        <taxon>Streptomycetaceae</taxon>
        <taxon>Kitasatospora</taxon>
    </lineage>
</organism>
<keyword evidence="1" id="KW-0732">Signal</keyword>
<evidence type="ECO:0000313" key="3">
    <source>
        <dbReference type="Proteomes" id="UP001499987"/>
    </source>
</evidence>
<comment type="caution">
    <text evidence="2">The sequence shown here is derived from an EMBL/GenBank/DDBJ whole genome shotgun (WGS) entry which is preliminary data.</text>
</comment>
<protein>
    <submittedName>
        <fullName evidence="2">Uncharacterized protein</fullName>
    </submittedName>
</protein>
<evidence type="ECO:0000313" key="2">
    <source>
        <dbReference type="EMBL" id="GAA1070831.1"/>
    </source>
</evidence>
<feature type="chain" id="PRO_5046024087" evidence="1">
    <location>
        <begin position="32"/>
        <end position="406"/>
    </location>
</feature>
<feature type="signal peptide" evidence="1">
    <location>
        <begin position="1"/>
        <end position="31"/>
    </location>
</feature>
<dbReference type="Proteomes" id="UP001499987">
    <property type="component" value="Unassembled WGS sequence"/>
</dbReference>
<dbReference type="InterPro" id="IPR011043">
    <property type="entry name" value="Gal_Oxase/kelch_b-propeller"/>
</dbReference>
<dbReference type="SUPFAM" id="SSF50965">
    <property type="entry name" value="Galactose oxidase, central domain"/>
    <property type="match status" value="1"/>
</dbReference>
<evidence type="ECO:0000256" key="1">
    <source>
        <dbReference type="SAM" id="SignalP"/>
    </source>
</evidence>
<reference evidence="3" key="1">
    <citation type="journal article" date="2019" name="Int. J. Syst. Evol. Microbiol.">
        <title>The Global Catalogue of Microorganisms (GCM) 10K type strain sequencing project: providing services to taxonomists for standard genome sequencing and annotation.</title>
        <authorList>
            <consortium name="The Broad Institute Genomics Platform"/>
            <consortium name="The Broad Institute Genome Sequencing Center for Infectious Disease"/>
            <person name="Wu L."/>
            <person name="Ma J."/>
        </authorList>
    </citation>
    <scope>NUCLEOTIDE SEQUENCE [LARGE SCALE GENOMIC DNA]</scope>
    <source>
        <strain evidence="3">JCM 13002</strain>
    </source>
</reference>
<sequence>MARTGPTGRVERLLRRAVTLALACAAATAAAPPVPVADPDGPDGPADRVAPRAAGWHAVRLPSAPRNQELRSVAALGPDAAWAVGYEESQAGGAPLVERYDGRVWRRLKVPGHRGAGSLEAVLPFGPGDVWAVGSRSDPAAGEDRGLAEHWDGRAWREVPLPAGPADRSVHPLALAAAGPRDLWAVGATAHDRTTAPRPLALHWDGSAWRTVPTPGTEGDAALLGAAADRAGGLWAVGVAYDPDGTGRPLTEHWDGRAWRIVDAPGEDGRSTTLESVAVLAPDDVWAAGSSTDEDGPARPYLLHWDGGDWRPADPPADAEGQLHAVAAAPDGTLWAAGEQPGAAVPAFTLRYRDGAWTHHPADPAAAGASFFSVAPVPGTGALWAVGSTQPQLQDAWHPVVESYTP</sequence>
<gene>
    <name evidence="2" type="ORF">GCM10009663_07220</name>
</gene>